<evidence type="ECO:0000256" key="4">
    <source>
        <dbReference type="ARBA" id="ARBA00015262"/>
    </source>
</evidence>
<dbReference type="PROSITE" id="PS01078">
    <property type="entry name" value="MOCF_BIOSYNTHESIS_1"/>
    <property type="match status" value="1"/>
</dbReference>
<dbReference type="InterPro" id="IPR036425">
    <property type="entry name" value="MoaB/Mog-like_dom_sf"/>
</dbReference>
<dbReference type="PIRSF" id="PIRSF006443">
    <property type="entry name" value="MoaB"/>
    <property type="match status" value="1"/>
</dbReference>
<evidence type="ECO:0000256" key="1">
    <source>
        <dbReference type="ARBA" id="ARBA00003487"/>
    </source>
</evidence>
<protein>
    <recommendedName>
        <fullName evidence="4 6">Molybdenum cofactor biosynthesis protein B</fullName>
    </recommendedName>
</protein>
<dbReference type="NCBIfam" id="TIGR00177">
    <property type="entry name" value="molyb_syn"/>
    <property type="match status" value="1"/>
</dbReference>
<evidence type="ECO:0000256" key="5">
    <source>
        <dbReference type="ARBA" id="ARBA00023150"/>
    </source>
</evidence>
<dbReference type="PANTHER" id="PTHR43232:SF2">
    <property type="entry name" value="MOLYBDENUM COFACTOR BIOSYNTHESIS PROTEIN B"/>
    <property type="match status" value="1"/>
</dbReference>
<evidence type="ECO:0000256" key="2">
    <source>
        <dbReference type="ARBA" id="ARBA00005046"/>
    </source>
</evidence>
<comment type="similarity">
    <text evidence="3 6">Belongs to the MoaB/Mog family.</text>
</comment>
<gene>
    <name evidence="8" type="ORF">D7Z54_16040</name>
</gene>
<evidence type="ECO:0000313" key="9">
    <source>
        <dbReference type="Proteomes" id="UP000275076"/>
    </source>
</evidence>
<keyword evidence="9" id="KW-1185">Reference proteome</keyword>
<dbReference type="GO" id="GO:0005829">
    <property type="term" value="C:cytosol"/>
    <property type="evidence" value="ECO:0007669"/>
    <property type="project" value="TreeGrafter"/>
</dbReference>
<feature type="domain" description="MoaB/Mog" evidence="7">
    <location>
        <begin position="20"/>
        <end position="165"/>
    </location>
</feature>
<dbReference type="Gene3D" id="3.40.980.10">
    <property type="entry name" value="MoaB/Mog-like domain"/>
    <property type="match status" value="1"/>
</dbReference>
<name>A0A428N1T3_9BACI</name>
<dbReference type="EMBL" id="RBVX01000015">
    <property type="protein sequence ID" value="RSL32401.1"/>
    <property type="molecule type" value="Genomic_DNA"/>
</dbReference>
<dbReference type="OrthoDB" id="9784492at2"/>
<dbReference type="GO" id="GO:0006777">
    <property type="term" value="P:Mo-molybdopterin cofactor biosynthetic process"/>
    <property type="evidence" value="ECO:0007669"/>
    <property type="project" value="UniProtKB-UniRule"/>
</dbReference>
<dbReference type="InterPro" id="IPR008284">
    <property type="entry name" value="MoCF_biosynth_CS"/>
</dbReference>
<evidence type="ECO:0000256" key="3">
    <source>
        <dbReference type="ARBA" id="ARBA00006112"/>
    </source>
</evidence>
<reference evidence="8 9" key="1">
    <citation type="submission" date="2018-10" db="EMBL/GenBank/DDBJ databases">
        <title>Draft genome sequence of Bacillus salarius IM0101, isolated from a hypersaline soil in Inner Mongolia, China.</title>
        <authorList>
            <person name="Yamprayoonswat W."/>
            <person name="Boonvisut S."/>
            <person name="Jumpathong W."/>
            <person name="Sittihan S."/>
            <person name="Ruangsuj P."/>
            <person name="Wanthongcharoen S."/>
            <person name="Thongpramul N."/>
            <person name="Pimmason S."/>
            <person name="Yu B."/>
            <person name="Yasawong M."/>
        </authorList>
    </citation>
    <scope>NUCLEOTIDE SEQUENCE [LARGE SCALE GENOMIC DNA]</scope>
    <source>
        <strain evidence="8 9">IM0101</strain>
    </source>
</reference>
<comment type="caution">
    <text evidence="8">The sequence shown here is derived from an EMBL/GenBank/DDBJ whole genome shotgun (WGS) entry which is preliminary data.</text>
</comment>
<dbReference type="FunFam" id="3.40.980.10:FF:000006">
    <property type="entry name" value="Molybdenum cofactor biosynthesis protein B"/>
    <property type="match status" value="1"/>
</dbReference>
<evidence type="ECO:0000313" key="8">
    <source>
        <dbReference type="EMBL" id="RSL32401.1"/>
    </source>
</evidence>
<dbReference type="Pfam" id="PF00994">
    <property type="entry name" value="MoCF_biosynth"/>
    <property type="match status" value="1"/>
</dbReference>
<sequence>MSIMGVHEHKQDAPPTVNCAVVTISDTRTKENDKSGKLLQDLLQSADYHVVDYKLLEDEYDNIQSIIEQLTEDKNVEAILLNGGTGISKRDTTYEAVKDLLDKEMPGFGELFRYLSYTEDIGSASILSRAIAGVYQDTAIFSMPGSSGAVRLAVNRLILPELRHVMREIYKEKEK</sequence>
<dbReference type="InterPro" id="IPR012245">
    <property type="entry name" value="MoaB"/>
</dbReference>
<evidence type="ECO:0000256" key="6">
    <source>
        <dbReference type="PIRNR" id="PIRNR006443"/>
    </source>
</evidence>
<dbReference type="AlphaFoldDB" id="A0A428N1T3"/>
<dbReference type="CDD" id="cd00886">
    <property type="entry name" value="MogA_MoaB"/>
    <property type="match status" value="1"/>
</dbReference>
<dbReference type="SMART" id="SM00852">
    <property type="entry name" value="MoCF_biosynth"/>
    <property type="match status" value="1"/>
</dbReference>
<dbReference type="RefSeq" id="WP_125556872.1">
    <property type="nucleotide sequence ID" value="NZ_RBVX01000015.1"/>
</dbReference>
<dbReference type="Proteomes" id="UP000275076">
    <property type="component" value="Unassembled WGS sequence"/>
</dbReference>
<organism evidence="8 9">
    <name type="scientific">Salibacterium salarium</name>
    <dbReference type="NCBI Taxonomy" id="284579"/>
    <lineage>
        <taxon>Bacteria</taxon>
        <taxon>Bacillati</taxon>
        <taxon>Bacillota</taxon>
        <taxon>Bacilli</taxon>
        <taxon>Bacillales</taxon>
        <taxon>Bacillaceae</taxon>
    </lineage>
</organism>
<dbReference type="SUPFAM" id="SSF53218">
    <property type="entry name" value="Molybdenum cofactor biosynthesis proteins"/>
    <property type="match status" value="1"/>
</dbReference>
<keyword evidence="5 6" id="KW-0501">Molybdenum cofactor biosynthesis</keyword>
<comment type="pathway">
    <text evidence="2 6">Cofactor biosynthesis; molybdopterin biosynthesis.</text>
</comment>
<dbReference type="UniPathway" id="UPA00344"/>
<evidence type="ECO:0000259" key="7">
    <source>
        <dbReference type="SMART" id="SM00852"/>
    </source>
</evidence>
<proteinExistence type="inferred from homology"/>
<accession>A0A428N1T3</accession>
<dbReference type="PANTHER" id="PTHR43232">
    <property type="entry name" value="MOLYBDENUM COFACTOR BIOSYNTHESIS PROTEIN B"/>
    <property type="match status" value="1"/>
</dbReference>
<comment type="function">
    <text evidence="1 6">May be involved in the biosynthesis of molybdopterin.</text>
</comment>
<dbReference type="InterPro" id="IPR001453">
    <property type="entry name" value="MoaB/Mog_dom"/>
</dbReference>